<keyword evidence="4" id="KW-1185">Reference proteome</keyword>
<gene>
    <name evidence="3" type="ORF">BCF46_2401</name>
</gene>
<dbReference type="SUPFAM" id="SSF48557">
    <property type="entry name" value="L-aspartase-like"/>
    <property type="match status" value="1"/>
</dbReference>
<comment type="similarity">
    <text evidence="1">Belongs to the class-II fumarase/aspartase family.</text>
</comment>
<evidence type="ECO:0000313" key="3">
    <source>
        <dbReference type="EMBL" id="RLJ52173.1"/>
    </source>
</evidence>
<protein>
    <submittedName>
        <fullName evidence="3">3-carboxy-cis,cis-muconate cycloisomerase</fullName>
    </submittedName>
</protein>
<dbReference type="InterPro" id="IPR000362">
    <property type="entry name" value="Fumarate_lyase_fam"/>
</dbReference>
<organism evidence="3 4">
    <name type="scientific">Litoreibacter meonggei</name>
    <dbReference type="NCBI Taxonomy" id="1049199"/>
    <lineage>
        <taxon>Bacteria</taxon>
        <taxon>Pseudomonadati</taxon>
        <taxon>Pseudomonadota</taxon>
        <taxon>Alphaproteobacteria</taxon>
        <taxon>Rhodobacterales</taxon>
        <taxon>Roseobacteraceae</taxon>
        <taxon>Litoreibacter</taxon>
    </lineage>
</organism>
<dbReference type="GO" id="GO:0016829">
    <property type="term" value="F:lyase activity"/>
    <property type="evidence" value="ECO:0007669"/>
    <property type="project" value="UniProtKB-ARBA"/>
</dbReference>
<sequence>MSTVFDHPWLGGLLGDDEAAAIWSPQRQLTHMLAFEAAFTRSLGQVGSVPANIANNLADQIADFQVDLDDLRSGSATDGLPVPALVSQLRKMAGENSKAVHTGATSQDVIDTALALTLIEFNSMLRNRLTDAVSAITSLEKKFGTQTLIGRTRMQAALPITVSDRLRTWSDPLQNHLQRLEQIRPRVELLQLGGAVGDRAAFSTHATDVAADMAADLGLGNPETSWHATRDGLADYANLLSLISGSIGKIGQDICLMAQQGIGEISMATGGGSSAMPHKQNPILAELLVTLARYNATQLSGMHHALVHEQERSGTAWTLEWMILPAMARATARSLSALCDVCAQVNHIGAATHQ</sequence>
<proteinExistence type="inferred from homology"/>
<reference evidence="3 4" key="1">
    <citation type="submission" date="2018-10" db="EMBL/GenBank/DDBJ databases">
        <title>Genomic Encyclopedia of Archaeal and Bacterial Type Strains, Phase II (KMG-II): from individual species to whole genera.</title>
        <authorList>
            <person name="Goeker M."/>
        </authorList>
    </citation>
    <scope>NUCLEOTIDE SEQUENCE [LARGE SCALE GENOMIC DNA]</scope>
    <source>
        <strain evidence="3 4">DSM 29466</strain>
    </source>
</reference>
<dbReference type="EMBL" id="RCCE01000003">
    <property type="protein sequence ID" value="RLJ52173.1"/>
    <property type="molecule type" value="Genomic_DNA"/>
</dbReference>
<dbReference type="AlphaFoldDB" id="A0A497WT55"/>
<dbReference type="Pfam" id="PF00206">
    <property type="entry name" value="Lyase_1"/>
    <property type="match status" value="1"/>
</dbReference>
<dbReference type="PRINTS" id="PR00149">
    <property type="entry name" value="FUMRATELYASE"/>
</dbReference>
<dbReference type="NCBIfam" id="NF004631">
    <property type="entry name" value="PRK05975.1"/>
    <property type="match status" value="1"/>
</dbReference>
<dbReference type="PROSITE" id="PS00163">
    <property type="entry name" value="FUMARATE_LYASES"/>
    <property type="match status" value="1"/>
</dbReference>
<comment type="caution">
    <text evidence="3">The sequence shown here is derived from an EMBL/GenBank/DDBJ whole genome shotgun (WGS) entry which is preliminary data.</text>
</comment>
<evidence type="ECO:0000259" key="2">
    <source>
        <dbReference type="Pfam" id="PF00206"/>
    </source>
</evidence>
<dbReference type="InterPro" id="IPR020557">
    <property type="entry name" value="Fumarate_lyase_CS"/>
</dbReference>
<accession>A0A497WT55</accession>
<dbReference type="PANTHER" id="PTHR43172">
    <property type="entry name" value="ADENYLOSUCCINATE LYASE"/>
    <property type="match status" value="1"/>
</dbReference>
<dbReference type="OrthoDB" id="9768878at2"/>
<dbReference type="RefSeq" id="WP_121024424.1">
    <property type="nucleotide sequence ID" value="NZ_RCCE01000003.1"/>
</dbReference>
<dbReference type="GO" id="GO:0016853">
    <property type="term" value="F:isomerase activity"/>
    <property type="evidence" value="ECO:0007669"/>
    <property type="project" value="UniProtKB-KW"/>
</dbReference>
<dbReference type="PANTHER" id="PTHR43172:SF2">
    <property type="entry name" value="ADENYLOSUCCINATE LYASE C-TERMINAL DOMAIN-CONTAINING PROTEIN"/>
    <property type="match status" value="1"/>
</dbReference>
<dbReference type="Gene3D" id="1.20.200.10">
    <property type="entry name" value="Fumarase/aspartase (Central domain)"/>
    <property type="match status" value="1"/>
</dbReference>
<dbReference type="InterPro" id="IPR022761">
    <property type="entry name" value="Fumarate_lyase_N"/>
</dbReference>
<name>A0A497WT55_9RHOB</name>
<evidence type="ECO:0000313" key="4">
    <source>
        <dbReference type="Proteomes" id="UP000269157"/>
    </source>
</evidence>
<keyword evidence="3" id="KW-0413">Isomerase</keyword>
<dbReference type="Proteomes" id="UP000269157">
    <property type="component" value="Unassembled WGS sequence"/>
</dbReference>
<dbReference type="PRINTS" id="PR00145">
    <property type="entry name" value="ARGSUCLYASE"/>
</dbReference>
<feature type="domain" description="Fumarate lyase N-terminal" evidence="2">
    <location>
        <begin position="28"/>
        <end position="291"/>
    </location>
</feature>
<dbReference type="InterPro" id="IPR008948">
    <property type="entry name" value="L-Aspartase-like"/>
</dbReference>
<evidence type="ECO:0000256" key="1">
    <source>
        <dbReference type="ARBA" id="ARBA00034772"/>
    </source>
</evidence>